<evidence type="ECO:0000256" key="3">
    <source>
        <dbReference type="ARBA" id="ARBA00022729"/>
    </source>
</evidence>
<dbReference type="Proteomes" id="UP000481033">
    <property type="component" value="Unassembled WGS sequence"/>
</dbReference>
<feature type="active site" description="Acyl-ester intermediate" evidence="6">
    <location>
        <position position="99"/>
    </location>
</feature>
<comment type="catalytic activity">
    <reaction evidence="7">
        <text>a beta-lactam + H2O = a substituted beta-amino acid</text>
        <dbReference type="Rhea" id="RHEA:20401"/>
        <dbReference type="ChEBI" id="CHEBI:15377"/>
        <dbReference type="ChEBI" id="CHEBI:35627"/>
        <dbReference type="ChEBI" id="CHEBI:140347"/>
        <dbReference type="EC" id="3.5.2.6"/>
    </reaction>
</comment>
<dbReference type="GO" id="GO:0008658">
    <property type="term" value="F:penicillin binding"/>
    <property type="evidence" value="ECO:0007669"/>
    <property type="project" value="InterPro"/>
</dbReference>
<protein>
    <recommendedName>
        <fullName evidence="2 7">Beta-lactamase</fullName>
        <ecNumber evidence="2 7">3.5.2.6</ecNumber>
    </recommendedName>
</protein>
<dbReference type="AlphaFoldDB" id="A0A6M0RQ51"/>
<dbReference type="Pfam" id="PF00905">
    <property type="entry name" value="Transpeptidase"/>
    <property type="match status" value="1"/>
</dbReference>
<feature type="signal peptide" evidence="8">
    <location>
        <begin position="1"/>
        <end position="38"/>
    </location>
</feature>
<keyword evidence="4 7" id="KW-0378">Hydrolase</keyword>
<organism evidence="10 11">
    <name type="scientific">Adonisia turfae CCMR0081</name>
    <dbReference type="NCBI Taxonomy" id="2292702"/>
    <lineage>
        <taxon>Bacteria</taxon>
        <taxon>Bacillati</taxon>
        <taxon>Cyanobacteriota</taxon>
        <taxon>Adonisia</taxon>
        <taxon>Adonisia turfae</taxon>
    </lineage>
</organism>
<dbReference type="GO" id="GO:0008800">
    <property type="term" value="F:beta-lactamase activity"/>
    <property type="evidence" value="ECO:0007669"/>
    <property type="project" value="UniProtKB-UniRule"/>
</dbReference>
<sequence>MQQPLLRLDTFMKHISHISHWLGCLTLGSCLIALPSFAATPSPSTSTIAQARREFVQPDFQQHFEDLDIEGSIIIYNQNQDVAFEYNRDRNTTPFLPASTFKILNSLISLETGVIANDLAILTWDGIERSYSTWNRDLNLRTAFQISAVWFYQVLARRVGHERMQQWVADANYGNQTIGSADEIDTFWLTGDIRITPQEQIQFLRRLYNNDLPFSERTVAMVKDIMIVEQTPDYTIRAKTGWALAEELGWYVGYVEQNNNVYFFATNIDMLDGVDPSLRAEVTRRCLAMLNLL</sequence>
<proteinExistence type="inferred from homology"/>
<comment type="similarity">
    <text evidence="1 7">Belongs to the class-D beta-lactamase family.</text>
</comment>
<keyword evidence="3 8" id="KW-0732">Signal</keyword>
<reference evidence="10 11" key="1">
    <citation type="journal article" date="2020" name="Microb. Ecol.">
        <title>Ecogenomics of the Marine Benthic Filamentous Cyanobacterium Adonisia.</title>
        <authorList>
            <person name="Walter J.M."/>
            <person name="Coutinho F.H."/>
            <person name="Leomil L."/>
            <person name="Hargreaves P.I."/>
            <person name="Campeao M.E."/>
            <person name="Vieira V.V."/>
            <person name="Silva B.S."/>
            <person name="Fistarol G.O."/>
            <person name="Salomon P.S."/>
            <person name="Sawabe T."/>
            <person name="Mino S."/>
            <person name="Hosokawa M."/>
            <person name="Miyashita H."/>
            <person name="Maruyama F."/>
            <person name="van Verk M.C."/>
            <person name="Dutilh B.E."/>
            <person name="Thompson C.C."/>
            <person name="Thompson F.L."/>
        </authorList>
    </citation>
    <scope>NUCLEOTIDE SEQUENCE [LARGE SCALE GENOMIC DNA]</scope>
    <source>
        <strain evidence="10 11">CCMR0081</strain>
    </source>
</reference>
<dbReference type="SUPFAM" id="SSF56601">
    <property type="entry name" value="beta-lactamase/transpeptidase-like"/>
    <property type="match status" value="1"/>
</dbReference>
<dbReference type="EMBL" id="QXHD01000004">
    <property type="protein sequence ID" value="NEZ58000.1"/>
    <property type="molecule type" value="Genomic_DNA"/>
</dbReference>
<dbReference type="InterPro" id="IPR012338">
    <property type="entry name" value="Beta-lactam/transpept-like"/>
</dbReference>
<dbReference type="PROSITE" id="PS51257">
    <property type="entry name" value="PROKAR_LIPOPROTEIN"/>
    <property type="match status" value="1"/>
</dbReference>
<feature type="chain" id="PRO_5027039764" description="Beta-lactamase" evidence="8">
    <location>
        <begin position="39"/>
        <end position="293"/>
    </location>
</feature>
<evidence type="ECO:0000259" key="9">
    <source>
        <dbReference type="Pfam" id="PF00905"/>
    </source>
</evidence>
<evidence type="ECO:0000313" key="10">
    <source>
        <dbReference type="EMBL" id="NEZ58000.1"/>
    </source>
</evidence>
<gene>
    <name evidence="10" type="primary">blaOXA</name>
    <name evidence="10" type="ORF">DXZ20_20600</name>
</gene>
<evidence type="ECO:0000256" key="2">
    <source>
        <dbReference type="ARBA" id="ARBA00012865"/>
    </source>
</evidence>
<evidence type="ECO:0000256" key="4">
    <source>
        <dbReference type="ARBA" id="ARBA00022801"/>
    </source>
</evidence>
<dbReference type="Gene3D" id="3.40.710.10">
    <property type="entry name" value="DD-peptidase/beta-lactamase superfamily"/>
    <property type="match status" value="1"/>
</dbReference>
<evidence type="ECO:0000313" key="11">
    <source>
        <dbReference type="Proteomes" id="UP000481033"/>
    </source>
</evidence>
<dbReference type="PROSITE" id="PS00337">
    <property type="entry name" value="BETA_LACTAMASE_D"/>
    <property type="match status" value="1"/>
</dbReference>
<dbReference type="GO" id="GO:0046677">
    <property type="term" value="P:response to antibiotic"/>
    <property type="evidence" value="ECO:0007669"/>
    <property type="project" value="UniProtKB-UniRule"/>
</dbReference>
<evidence type="ECO:0000256" key="5">
    <source>
        <dbReference type="ARBA" id="ARBA00023251"/>
    </source>
</evidence>
<dbReference type="NCBIfam" id="NF012161">
    <property type="entry name" value="bla_class_D_main"/>
    <property type="match status" value="1"/>
</dbReference>
<dbReference type="GO" id="GO:0017001">
    <property type="term" value="P:antibiotic catabolic process"/>
    <property type="evidence" value="ECO:0007669"/>
    <property type="project" value="InterPro"/>
</dbReference>
<comment type="caution">
    <text evidence="10">The sequence shown here is derived from an EMBL/GenBank/DDBJ whole genome shotgun (WGS) entry which is preliminary data.</text>
</comment>
<evidence type="ECO:0000256" key="1">
    <source>
        <dbReference type="ARBA" id="ARBA00007898"/>
    </source>
</evidence>
<keyword evidence="11" id="KW-1185">Reference proteome</keyword>
<feature type="domain" description="Penicillin-binding protein transpeptidase" evidence="9">
    <location>
        <begin position="76"/>
        <end position="284"/>
    </location>
</feature>
<dbReference type="InterPro" id="IPR002137">
    <property type="entry name" value="Beta-lactam_class-D_AS"/>
</dbReference>
<evidence type="ECO:0000256" key="8">
    <source>
        <dbReference type="SAM" id="SignalP"/>
    </source>
</evidence>
<evidence type="ECO:0000256" key="6">
    <source>
        <dbReference type="PIRSR" id="PIRSR602137-50"/>
    </source>
</evidence>
<accession>A0A6M0RQ51</accession>
<keyword evidence="5 7" id="KW-0046">Antibiotic resistance</keyword>
<feature type="modified residue" description="N6-carboxylysine" evidence="6">
    <location>
        <position position="102"/>
    </location>
</feature>
<evidence type="ECO:0000256" key="7">
    <source>
        <dbReference type="RuleBase" id="RU361140"/>
    </source>
</evidence>
<name>A0A6M0RQ51_9CYAN</name>
<dbReference type="InterPro" id="IPR001460">
    <property type="entry name" value="PCN-bd_Tpept"/>
</dbReference>
<dbReference type="EC" id="3.5.2.6" evidence="2 7"/>